<dbReference type="KEGG" id="mcn:Mcup_0008"/>
<dbReference type="PROSITE" id="PS51257">
    <property type="entry name" value="PROKAR_LIPOPROTEIN"/>
    <property type="match status" value="1"/>
</dbReference>
<dbReference type="RefSeq" id="WP_013736621.1">
    <property type="nucleotide sequence ID" value="NC_015435.1"/>
</dbReference>
<organism evidence="2 3">
    <name type="scientific">Metallosphaera cuprina (strain Ar-4)</name>
    <dbReference type="NCBI Taxonomy" id="1006006"/>
    <lineage>
        <taxon>Archaea</taxon>
        <taxon>Thermoproteota</taxon>
        <taxon>Thermoprotei</taxon>
        <taxon>Sulfolobales</taxon>
        <taxon>Sulfolobaceae</taxon>
        <taxon>Metallosphaera</taxon>
    </lineage>
</organism>
<evidence type="ECO:0000313" key="2">
    <source>
        <dbReference type="EMBL" id="AEB94119.1"/>
    </source>
</evidence>
<dbReference type="OrthoDB" id="36461at2157"/>
<dbReference type="HOGENOM" id="CLU_127467_0_0_2"/>
<proteinExistence type="predicted"/>
<reference evidence="2 3" key="1">
    <citation type="journal article" date="2011" name="J. Bacteriol.">
        <title>Complete genome sequence of Metallosphaera cuprina, a metal sulfide-oxidizing archaeon from a hot spring.</title>
        <authorList>
            <person name="Liu L.J."/>
            <person name="You X.Y."/>
            <person name="Zheng H."/>
            <person name="Wang S."/>
            <person name="Jiang C.Y."/>
            <person name="Liu S.J."/>
        </authorList>
    </citation>
    <scope>NUCLEOTIDE SEQUENCE [LARGE SCALE GENOMIC DNA]</scope>
    <source>
        <strain evidence="2 3">Ar-4</strain>
    </source>
</reference>
<dbReference type="EMBL" id="CP002656">
    <property type="protein sequence ID" value="AEB94119.1"/>
    <property type="molecule type" value="Genomic_DNA"/>
</dbReference>
<dbReference type="GeneID" id="25394687"/>
<name>F4G3C1_METCR</name>
<evidence type="ECO:0000313" key="3">
    <source>
        <dbReference type="Proteomes" id="UP000007812"/>
    </source>
</evidence>
<sequence>MFIEKRVRKLTNKEKKTILASLSSYGCRKIQLDLELYQIGKLIYGTNDNVPSQITKILSKDINIVSIGLPLLSLGKKGVMPLLPLGTKMAEVCSNKIVLPTSLAQKVLYGKPVVVKERYSFYKALLIDENNDFLSFVKLRRRRDDTVIIPILDIGWYLREGG</sequence>
<dbReference type="PATRIC" id="fig|1006006.8.peg.8"/>
<dbReference type="AlphaFoldDB" id="F4G3C1"/>
<feature type="domain" description="UPF0113" evidence="1">
    <location>
        <begin position="96"/>
        <end position="160"/>
    </location>
</feature>
<keyword evidence="3" id="KW-1185">Reference proteome</keyword>
<dbReference type="Proteomes" id="UP000007812">
    <property type="component" value="Chromosome"/>
</dbReference>
<accession>F4G3C1</accession>
<dbReference type="Pfam" id="PF03657">
    <property type="entry name" value="UPF0113"/>
    <property type="match status" value="1"/>
</dbReference>
<dbReference type="InterPro" id="IPR005155">
    <property type="entry name" value="UPF0113_PUA"/>
</dbReference>
<gene>
    <name evidence="2" type="ordered locus">Mcup_0008</name>
</gene>
<protein>
    <recommendedName>
        <fullName evidence="1">UPF0113 domain-containing protein</fullName>
    </recommendedName>
</protein>
<dbReference type="eggNOG" id="arCOG00993">
    <property type="taxonomic scope" value="Archaea"/>
</dbReference>
<evidence type="ECO:0000259" key="1">
    <source>
        <dbReference type="Pfam" id="PF03657"/>
    </source>
</evidence>
<dbReference type="STRING" id="1006006.Mcup_0008"/>